<accession>A0A6I5N7L4</accession>
<name>A0A6I5N7L4_9BIFI</name>
<evidence type="ECO:0000259" key="2">
    <source>
        <dbReference type="Pfam" id="PF00437"/>
    </source>
</evidence>
<reference evidence="3 4" key="1">
    <citation type="submission" date="2019-09" db="EMBL/GenBank/DDBJ databases">
        <title>Phylogenetic characterization of a novel taxon of the genus Bifidobacterium: Bifidobacterium choloepi sp. nov.</title>
        <authorList>
            <person name="Modesto M."/>
            <person name="Satti M."/>
        </authorList>
    </citation>
    <scope>NUCLEOTIDE SEQUENCE [LARGE SCALE GENOMIC DNA]</scope>
    <source>
        <strain evidence="3 4">BRDM6</strain>
    </source>
</reference>
<evidence type="ECO:0000313" key="4">
    <source>
        <dbReference type="Proteomes" id="UP000469292"/>
    </source>
</evidence>
<proteinExistence type="inferred from homology"/>
<dbReference type="EMBL" id="VYSG01000001">
    <property type="protein sequence ID" value="NEG69841.1"/>
    <property type="molecule type" value="Genomic_DNA"/>
</dbReference>
<evidence type="ECO:0000313" key="3">
    <source>
        <dbReference type="EMBL" id="NEG69841.1"/>
    </source>
</evidence>
<dbReference type="PANTHER" id="PTHR30486:SF6">
    <property type="entry name" value="TYPE IV PILUS RETRACTATION ATPASE PILT"/>
    <property type="match status" value="1"/>
</dbReference>
<dbReference type="AlphaFoldDB" id="A0A6I5N7L4"/>
<dbReference type="Pfam" id="PF00437">
    <property type="entry name" value="T2SSE"/>
    <property type="match status" value="1"/>
</dbReference>
<comment type="similarity">
    <text evidence="1">Belongs to the GSP E family.</text>
</comment>
<dbReference type="PANTHER" id="PTHR30486">
    <property type="entry name" value="TWITCHING MOTILITY PROTEIN PILT"/>
    <property type="match status" value="1"/>
</dbReference>
<dbReference type="InterPro" id="IPR027417">
    <property type="entry name" value="P-loop_NTPase"/>
</dbReference>
<evidence type="ECO:0000256" key="1">
    <source>
        <dbReference type="ARBA" id="ARBA00006611"/>
    </source>
</evidence>
<dbReference type="Gene3D" id="3.30.450.90">
    <property type="match status" value="1"/>
</dbReference>
<organism evidence="3 4">
    <name type="scientific">Bifidobacterium choloepi</name>
    <dbReference type="NCBI Taxonomy" id="2614131"/>
    <lineage>
        <taxon>Bacteria</taxon>
        <taxon>Bacillati</taxon>
        <taxon>Actinomycetota</taxon>
        <taxon>Actinomycetes</taxon>
        <taxon>Bifidobacteriales</taxon>
        <taxon>Bifidobacteriaceae</taxon>
        <taxon>Bifidobacterium</taxon>
    </lineage>
</organism>
<dbReference type="SUPFAM" id="SSF52540">
    <property type="entry name" value="P-loop containing nucleoside triphosphate hydrolases"/>
    <property type="match status" value="1"/>
</dbReference>
<dbReference type="RefSeq" id="WP_163227367.1">
    <property type="nucleotide sequence ID" value="NZ_VYSG01000001.1"/>
</dbReference>
<dbReference type="Proteomes" id="UP000469292">
    <property type="component" value="Unassembled WGS sequence"/>
</dbReference>
<comment type="caution">
    <text evidence="3">The sequence shown here is derived from an EMBL/GenBank/DDBJ whole genome shotgun (WGS) entry which is preliminary data.</text>
</comment>
<sequence length="339" mass="35323">MSALELGPLSQLAADGVVTDIVVTCEGTIWIDRGRGMEEVRTPIPLTSAAVLRRFAVQLCAQLGCRLDDASPIADACAPDGTRVHAVIAPIVPAGAAISIRLPDRVAADLASLGMAGLCPPAWMELLRALVDGHANILVAGGTGSGKTTLLKALMLECAANERIVTVEEVRELGAVGHPHTVSLMARQPNVEGAGAVGLSQLVKATLRMRPDRIVVGECRGEEIADLLRALNSGHSGGMTTLHADGVGRVPARLAALGLLAGLEPNALELLAAGAFDVVCFMRRSGAHRFIGELGVLDLDGDEERLTGHVVASWDGHGAFSITDRWQPFAARWGGTMAA</sequence>
<dbReference type="GO" id="GO:0016887">
    <property type="term" value="F:ATP hydrolysis activity"/>
    <property type="evidence" value="ECO:0007669"/>
    <property type="project" value="InterPro"/>
</dbReference>
<keyword evidence="4" id="KW-1185">Reference proteome</keyword>
<dbReference type="CDD" id="cd01130">
    <property type="entry name" value="VirB11-like_ATPase"/>
    <property type="match status" value="1"/>
</dbReference>
<dbReference type="InterPro" id="IPR001482">
    <property type="entry name" value="T2SS/T4SS_dom"/>
</dbReference>
<feature type="domain" description="Bacterial type II secretion system protein E" evidence="2">
    <location>
        <begin position="5"/>
        <end position="272"/>
    </location>
</feature>
<dbReference type="InterPro" id="IPR050921">
    <property type="entry name" value="T4SS_GSP_E_ATPase"/>
</dbReference>
<gene>
    <name evidence="3" type="ORF">F6S87_04330</name>
</gene>
<dbReference type="Gene3D" id="3.40.50.300">
    <property type="entry name" value="P-loop containing nucleotide triphosphate hydrolases"/>
    <property type="match status" value="1"/>
</dbReference>
<protein>
    <submittedName>
        <fullName evidence="3">Pilus assembly protein</fullName>
    </submittedName>
</protein>